<evidence type="ECO:0000313" key="1">
    <source>
        <dbReference type="EMBL" id="ELP33448.1"/>
    </source>
</evidence>
<evidence type="ECO:0000313" key="2">
    <source>
        <dbReference type="Proteomes" id="UP000010959"/>
    </source>
</evidence>
<reference evidence="1 2" key="1">
    <citation type="journal article" date="2013" name="Mar. Genomics">
        <title>Expression of sulfatases in Rhodopirellula baltica and the diversity of sulfatases in the genus Rhodopirellula.</title>
        <authorList>
            <person name="Wegner C.E."/>
            <person name="Richter-Heitmann T."/>
            <person name="Klindworth A."/>
            <person name="Klockow C."/>
            <person name="Richter M."/>
            <person name="Achstetter T."/>
            <person name="Glockner F.O."/>
            <person name="Harder J."/>
        </authorList>
    </citation>
    <scope>NUCLEOTIDE SEQUENCE [LARGE SCALE GENOMIC DNA]</scope>
    <source>
        <strain evidence="1 2">SWK14</strain>
    </source>
</reference>
<sequence length="96" mass="10696">MHPNELRPSQQLPSFERLDQVTPTLLATFASAFGRLGPTASWHRWRTIAGGGIFRGRRHCVSLTRGHRPNLLGRPEIESSLASETANFQPNPPNLL</sequence>
<accession>L7CHG6</accession>
<gene>
    <name evidence="1" type="ORF">RBSWK_02633</name>
</gene>
<name>L7CHG6_RHOBT</name>
<dbReference type="EMBL" id="AMWG01000061">
    <property type="protein sequence ID" value="ELP33448.1"/>
    <property type="molecule type" value="Genomic_DNA"/>
</dbReference>
<proteinExistence type="predicted"/>
<dbReference type="AlphaFoldDB" id="L7CHG6"/>
<protein>
    <submittedName>
        <fullName evidence="1">Uncharacterized protein</fullName>
    </submittedName>
</protein>
<comment type="caution">
    <text evidence="1">The sequence shown here is derived from an EMBL/GenBank/DDBJ whole genome shotgun (WGS) entry which is preliminary data.</text>
</comment>
<dbReference type="Proteomes" id="UP000010959">
    <property type="component" value="Unassembled WGS sequence"/>
</dbReference>
<organism evidence="1 2">
    <name type="scientific">Rhodopirellula baltica SWK14</name>
    <dbReference type="NCBI Taxonomy" id="993516"/>
    <lineage>
        <taxon>Bacteria</taxon>
        <taxon>Pseudomonadati</taxon>
        <taxon>Planctomycetota</taxon>
        <taxon>Planctomycetia</taxon>
        <taxon>Pirellulales</taxon>
        <taxon>Pirellulaceae</taxon>
        <taxon>Rhodopirellula</taxon>
    </lineage>
</organism>